<feature type="region of interest" description="Disordered" evidence="1">
    <location>
        <begin position="19"/>
        <end position="58"/>
    </location>
</feature>
<feature type="compositionally biased region" description="Polar residues" evidence="1">
    <location>
        <begin position="219"/>
        <end position="229"/>
    </location>
</feature>
<dbReference type="EMBL" id="CAMXCT010001968">
    <property type="protein sequence ID" value="CAI3994551.1"/>
    <property type="molecule type" value="Genomic_DNA"/>
</dbReference>
<dbReference type="EMBL" id="CAMXCT020001968">
    <property type="protein sequence ID" value="CAL1147926.1"/>
    <property type="molecule type" value="Genomic_DNA"/>
</dbReference>
<reference evidence="3 4" key="2">
    <citation type="submission" date="2024-05" db="EMBL/GenBank/DDBJ databases">
        <authorList>
            <person name="Chen Y."/>
            <person name="Shah S."/>
            <person name="Dougan E. K."/>
            <person name="Thang M."/>
            <person name="Chan C."/>
        </authorList>
    </citation>
    <scope>NUCLEOTIDE SEQUENCE [LARGE SCALE GENOMIC DNA]</scope>
</reference>
<evidence type="ECO:0000313" key="4">
    <source>
        <dbReference type="Proteomes" id="UP001152797"/>
    </source>
</evidence>
<feature type="region of interest" description="Disordered" evidence="1">
    <location>
        <begin position="172"/>
        <end position="250"/>
    </location>
</feature>
<proteinExistence type="predicted"/>
<dbReference type="EMBL" id="CAMXCT030001968">
    <property type="protein sequence ID" value="CAL4781863.1"/>
    <property type="molecule type" value="Genomic_DNA"/>
</dbReference>
<accession>A0A9P1G040</accession>
<dbReference type="AlphaFoldDB" id="A0A9P1G040"/>
<name>A0A9P1G040_9DINO</name>
<evidence type="ECO:0000313" key="3">
    <source>
        <dbReference type="EMBL" id="CAL4781863.1"/>
    </source>
</evidence>
<feature type="compositionally biased region" description="Basic and acidic residues" evidence="1">
    <location>
        <begin position="43"/>
        <end position="57"/>
    </location>
</feature>
<sequence>MPAELTGYSFRATTGEFLPAKGRRQSNAGAGYRTGLHSSLPGEDGHPLRPSGDRPSTRETVAALRAEGLNVAEQQSRRLAKLTPVDSLEDIRGVRRTPALPKNNSLPNLRKHDTEAARVYDQEVDRWLRRLMVDVNISHKSLPESSAQSQICTHLDKVHGWFDRSKRVATDLKESAGEKSPFGPSQKQAGIYLPSGSPAPPGSLHWERPEKPIKLSKSDAASTNISDVTTDPGDITDSEGMAEPLDIACP</sequence>
<evidence type="ECO:0000313" key="2">
    <source>
        <dbReference type="EMBL" id="CAI3994551.1"/>
    </source>
</evidence>
<feature type="compositionally biased region" description="Basic and acidic residues" evidence="1">
    <location>
        <begin position="205"/>
        <end position="217"/>
    </location>
</feature>
<protein>
    <submittedName>
        <fullName evidence="2">Uncharacterized protein</fullName>
    </submittedName>
</protein>
<gene>
    <name evidence="2" type="ORF">C1SCF055_LOCUS21193</name>
</gene>
<organism evidence="2">
    <name type="scientific">Cladocopium goreaui</name>
    <dbReference type="NCBI Taxonomy" id="2562237"/>
    <lineage>
        <taxon>Eukaryota</taxon>
        <taxon>Sar</taxon>
        <taxon>Alveolata</taxon>
        <taxon>Dinophyceae</taxon>
        <taxon>Suessiales</taxon>
        <taxon>Symbiodiniaceae</taxon>
        <taxon>Cladocopium</taxon>
    </lineage>
</organism>
<comment type="caution">
    <text evidence="2">The sequence shown here is derived from an EMBL/GenBank/DDBJ whole genome shotgun (WGS) entry which is preliminary data.</text>
</comment>
<dbReference type="Proteomes" id="UP001152797">
    <property type="component" value="Unassembled WGS sequence"/>
</dbReference>
<dbReference type="OrthoDB" id="445813at2759"/>
<reference evidence="2" key="1">
    <citation type="submission" date="2022-10" db="EMBL/GenBank/DDBJ databases">
        <authorList>
            <person name="Chen Y."/>
            <person name="Dougan E. K."/>
            <person name="Chan C."/>
            <person name="Rhodes N."/>
            <person name="Thang M."/>
        </authorList>
    </citation>
    <scope>NUCLEOTIDE SEQUENCE</scope>
</reference>
<keyword evidence="4" id="KW-1185">Reference proteome</keyword>
<evidence type="ECO:0000256" key="1">
    <source>
        <dbReference type="SAM" id="MobiDB-lite"/>
    </source>
</evidence>